<accession>A0AAD7BJ49</accession>
<protein>
    <submittedName>
        <fullName evidence="2">Uncharacterized protein</fullName>
    </submittedName>
</protein>
<dbReference type="Proteomes" id="UP001221757">
    <property type="component" value="Unassembled WGS sequence"/>
</dbReference>
<evidence type="ECO:0000313" key="3">
    <source>
        <dbReference type="Proteomes" id="UP001221757"/>
    </source>
</evidence>
<dbReference type="EMBL" id="JARKIE010000656">
    <property type="protein sequence ID" value="KAJ7622547.1"/>
    <property type="molecule type" value="Genomic_DNA"/>
</dbReference>
<evidence type="ECO:0000256" key="1">
    <source>
        <dbReference type="SAM" id="MobiDB-lite"/>
    </source>
</evidence>
<feature type="compositionally biased region" description="Polar residues" evidence="1">
    <location>
        <begin position="138"/>
        <end position="149"/>
    </location>
</feature>
<feature type="compositionally biased region" description="Basic and acidic residues" evidence="1">
    <location>
        <begin position="180"/>
        <end position="191"/>
    </location>
</feature>
<name>A0AAD7BJ49_MYCRO</name>
<evidence type="ECO:0000313" key="2">
    <source>
        <dbReference type="EMBL" id="KAJ7622547.1"/>
    </source>
</evidence>
<sequence length="222" mass="23544">MYVNQGPSSHPRTPTVVLINEVSNGGGFVTSSEISNTPTDSVFPLASSGFLLTGVYTTCITLTFGIPTPEPFTAAHVVTVRLAFFLLQTCGPGRLHPEHLEAHAPTSYAFAFTFTFAIGSVAPTATPTATSGPFSDPVPTSTSTADQQVTPSPEDPDDPSTTDPDPAPTSTPEDPDDPSSLDRIHTDEKRTQLKIARPRSRHPSLVVDRGHQHLQPCALLTG</sequence>
<organism evidence="2 3">
    <name type="scientific">Mycena rosella</name>
    <name type="common">Pink bonnet</name>
    <name type="synonym">Agaricus rosellus</name>
    <dbReference type="NCBI Taxonomy" id="1033263"/>
    <lineage>
        <taxon>Eukaryota</taxon>
        <taxon>Fungi</taxon>
        <taxon>Dikarya</taxon>
        <taxon>Basidiomycota</taxon>
        <taxon>Agaricomycotina</taxon>
        <taxon>Agaricomycetes</taxon>
        <taxon>Agaricomycetidae</taxon>
        <taxon>Agaricales</taxon>
        <taxon>Marasmiineae</taxon>
        <taxon>Mycenaceae</taxon>
        <taxon>Mycena</taxon>
    </lineage>
</organism>
<reference evidence="2" key="1">
    <citation type="submission" date="2023-03" db="EMBL/GenBank/DDBJ databases">
        <title>Massive genome expansion in bonnet fungi (Mycena s.s.) driven by repeated elements and novel gene families across ecological guilds.</title>
        <authorList>
            <consortium name="Lawrence Berkeley National Laboratory"/>
            <person name="Harder C.B."/>
            <person name="Miyauchi S."/>
            <person name="Viragh M."/>
            <person name="Kuo A."/>
            <person name="Thoen E."/>
            <person name="Andreopoulos B."/>
            <person name="Lu D."/>
            <person name="Skrede I."/>
            <person name="Drula E."/>
            <person name="Henrissat B."/>
            <person name="Morin E."/>
            <person name="Kohler A."/>
            <person name="Barry K."/>
            <person name="LaButti K."/>
            <person name="Morin E."/>
            <person name="Salamov A."/>
            <person name="Lipzen A."/>
            <person name="Mereny Z."/>
            <person name="Hegedus B."/>
            <person name="Baldrian P."/>
            <person name="Stursova M."/>
            <person name="Weitz H."/>
            <person name="Taylor A."/>
            <person name="Grigoriev I.V."/>
            <person name="Nagy L.G."/>
            <person name="Martin F."/>
            <person name="Kauserud H."/>
        </authorList>
    </citation>
    <scope>NUCLEOTIDE SEQUENCE</scope>
    <source>
        <strain evidence="2">CBHHK067</strain>
    </source>
</reference>
<comment type="caution">
    <text evidence="2">The sequence shown here is derived from an EMBL/GenBank/DDBJ whole genome shotgun (WGS) entry which is preliminary data.</text>
</comment>
<proteinExistence type="predicted"/>
<dbReference type="AlphaFoldDB" id="A0AAD7BJ49"/>
<gene>
    <name evidence="2" type="ORF">B0H17DRAFT_1219258</name>
</gene>
<feature type="compositionally biased region" description="Low complexity" evidence="1">
    <location>
        <begin position="161"/>
        <end position="172"/>
    </location>
</feature>
<keyword evidence="3" id="KW-1185">Reference proteome</keyword>
<feature type="region of interest" description="Disordered" evidence="1">
    <location>
        <begin position="127"/>
        <end position="211"/>
    </location>
</feature>